<gene>
    <name evidence="2" type="ORF">SAMN05216554_1810</name>
</gene>
<feature type="region of interest" description="Disordered" evidence="1">
    <location>
        <begin position="45"/>
        <end position="64"/>
    </location>
</feature>
<name>A0A1H3NE29_9MICO</name>
<organism evidence="2 3">
    <name type="scientific">Herbiconiux ginsengi</name>
    <dbReference type="NCBI Taxonomy" id="381665"/>
    <lineage>
        <taxon>Bacteria</taxon>
        <taxon>Bacillati</taxon>
        <taxon>Actinomycetota</taxon>
        <taxon>Actinomycetes</taxon>
        <taxon>Micrococcales</taxon>
        <taxon>Microbacteriaceae</taxon>
        <taxon>Herbiconiux</taxon>
    </lineage>
</organism>
<dbReference type="AlphaFoldDB" id="A0A1H3NE29"/>
<dbReference type="OrthoDB" id="9792898at2"/>
<evidence type="ECO:0000313" key="2">
    <source>
        <dbReference type="EMBL" id="SDY87014.1"/>
    </source>
</evidence>
<dbReference type="RefSeq" id="WP_092551628.1">
    <property type="nucleotide sequence ID" value="NZ_FNPZ01000001.1"/>
</dbReference>
<evidence type="ECO:0000313" key="3">
    <source>
        <dbReference type="Proteomes" id="UP000198891"/>
    </source>
</evidence>
<proteinExistence type="predicted"/>
<dbReference type="EMBL" id="FNPZ01000001">
    <property type="protein sequence ID" value="SDY87014.1"/>
    <property type="molecule type" value="Genomic_DNA"/>
</dbReference>
<dbReference type="STRING" id="381665.SAMN05216554_1810"/>
<sequence length="129" mass="13500">MTIIVDYRCVDCGSTGEAYLASPPPSTLSCAACGGESRRRWSPVGMISRAPDAPPAPKRAPGNRSLCAENPDVPGLCHMSPAAGRAWVARARGDNRALDAELAAQEKAAAVTKPTMADAISHEHTHSHV</sequence>
<evidence type="ECO:0000256" key="1">
    <source>
        <dbReference type="SAM" id="MobiDB-lite"/>
    </source>
</evidence>
<keyword evidence="3" id="KW-1185">Reference proteome</keyword>
<dbReference type="Proteomes" id="UP000198891">
    <property type="component" value="Unassembled WGS sequence"/>
</dbReference>
<protein>
    <submittedName>
        <fullName evidence="2">Uncharacterized protein</fullName>
    </submittedName>
</protein>
<accession>A0A1H3NE29</accession>
<reference evidence="2 3" key="1">
    <citation type="submission" date="2016-10" db="EMBL/GenBank/DDBJ databases">
        <authorList>
            <person name="de Groot N.N."/>
        </authorList>
    </citation>
    <scope>NUCLEOTIDE SEQUENCE [LARGE SCALE GENOMIC DNA]</scope>
    <source>
        <strain evidence="2 3">CGMCC 4.3491</strain>
    </source>
</reference>